<dbReference type="Pfam" id="PF23043">
    <property type="entry name" value="SH3-B_UBE2O"/>
    <property type="match status" value="1"/>
</dbReference>
<feature type="compositionally biased region" description="Pro residues" evidence="1">
    <location>
        <begin position="124"/>
        <end position="135"/>
    </location>
</feature>
<feature type="compositionally biased region" description="Basic and acidic residues" evidence="1">
    <location>
        <begin position="328"/>
        <end position="337"/>
    </location>
</feature>
<reference evidence="3" key="1">
    <citation type="submission" date="2020-11" db="EMBL/GenBank/DDBJ databases">
        <authorList>
            <person name="Tran Van P."/>
        </authorList>
    </citation>
    <scope>NUCLEOTIDE SEQUENCE</scope>
</reference>
<feature type="domain" description="UBE2O-like SH3-B" evidence="2">
    <location>
        <begin position="203"/>
        <end position="276"/>
    </location>
</feature>
<feature type="compositionally biased region" description="Low complexity" evidence="1">
    <location>
        <begin position="136"/>
        <end position="156"/>
    </location>
</feature>
<dbReference type="InterPro" id="IPR057733">
    <property type="entry name" value="UBE2O-like_SH3-B"/>
</dbReference>
<name>A0A7R8WTJ3_9CRUS</name>
<dbReference type="OrthoDB" id="47801at2759"/>
<feature type="region of interest" description="Disordered" evidence="1">
    <location>
        <begin position="318"/>
        <end position="337"/>
    </location>
</feature>
<feature type="region of interest" description="Disordered" evidence="1">
    <location>
        <begin position="25"/>
        <end position="161"/>
    </location>
</feature>
<dbReference type="AlphaFoldDB" id="A0A7R8WTJ3"/>
<gene>
    <name evidence="3" type="ORF">CTOB1V02_LOCUS14402</name>
</gene>
<accession>A0A7R8WTJ3</accession>
<feature type="compositionally biased region" description="Basic residues" evidence="1">
    <location>
        <begin position="81"/>
        <end position="95"/>
    </location>
</feature>
<feature type="non-terminal residue" evidence="3">
    <location>
        <position position="1"/>
    </location>
</feature>
<organism evidence="3">
    <name type="scientific">Cyprideis torosa</name>
    <dbReference type="NCBI Taxonomy" id="163714"/>
    <lineage>
        <taxon>Eukaryota</taxon>
        <taxon>Metazoa</taxon>
        <taxon>Ecdysozoa</taxon>
        <taxon>Arthropoda</taxon>
        <taxon>Crustacea</taxon>
        <taxon>Oligostraca</taxon>
        <taxon>Ostracoda</taxon>
        <taxon>Podocopa</taxon>
        <taxon>Podocopida</taxon>
        <taxon>Cytherocopina</taxon>
        <taxon>Cytheroidea</taxon>
        <taxon>Cytherideidae</taxon>
        <taxon>Cyprideis</taxon>
    </lineage>
</organism>
<feature type="compositionally biased region" description="Low complexity" evidence="1">
    <location>
        <begin position="61"/>
        <end position="79"/>
    </location>
</feature>
<feature type="compositionally biased region" description="Basic and acidic residues" evidence="1">
    <location>
        <begin position="42"/>
        <end position="56"/>
    </location>
</feature>
<dbReference type="EMBL" id="OB680171">
    <property type="protein sequence ID" value="CAD7236587.1"/>
    <property type="molecule type" value="Genomic_DNA"/>
</dbReference>
<sequence length="337" mass="37202">MLSPTRVRVIRKLFPDSLPPIQVHRSLCRRRRDAGQRMRARASREARSSRGSDHRSSGKFRATPPASPTTPRLSPSLSRALRGHAVRQQLRKRGRDLHMVGSPSSLSLLRPLQPLLNTALDTPSPLPSQPPPGNSPPSSQEGSSSVGSDSGASDPPALSLKPGQKITVEALRVATYVDVLWQDGTESIAVPSSDLYPGYTFDEHEFFPGTRVLMETSNSDAVNAPQKGMDGIVQWASQADRTAMVRWLPADRPGDAEEDDELSQLIEKEHAVYELKVDEYFHYRYHIGDIVLLLRGGGIIPKCYVLDVRSEMKKLEEQFSPSLSKSCQKGDSDEVDS</sequence>
<proteinExistence type="predicted"/>
<evidence type="ECO:0000259" key="2">
    <source>
        <dbReference type="Pfam" id="PF23043"/>
    </source>
</evidence>
<feature type="compositionally biased region" description="Low complexity" evidence="1">
    <location>
        <begin position="102"/>
        <end position="116"/>
    </location>
</feature>
<protein>
    <recommendedName>
        <fullName evidence="2">UBE2O-like SH3-B domain-containing protein</fullName>
    </recommendedName>
</protein>
<evidence type="ECO:0000313" key="3">
    <source>
        <dbReference type="EMBL" id="CAD7236587.1"/>
    </source>
</evidence>
<evidence type="ECO:0000256" key="1">
    <source>
        <dbReference type="SAM" id="MobiDB-lite"/>
    </source>
</evidence>